<keyword evidence="2" id="KW-1133">Transmembrane helix</keyword>
<organism evidence="4 5">
    <name type="scientific">Pseudoglutamicibacter cumminsii</name>
    <dbReference type="NCBI Taxonomy" id="156979"/>
    <lineage>
        <taxon>Bacteria</taxon>
        <taxon>Bacillati</taxon>
        <taxon>Actinomycetota</taxon>
        <taxon>Actinomycetes</taxon>
        <taxon>Micrococcales</taxon>
        <taxon>Micrococcaceae</taxon>
        <taxon>Pseudoglutamicibacter</taxon>
    </lineage>
</organism>
<comment type="caution">
    <text evidence="4">The sequence shown here is derived from an EMBL/GenBank/DDBJ whole genome shotgun (WGS) entry which is preliminary data.</text>
</comment>
<evidence type="ECO:0000256" key="1">
    <source>
        <dbReference type="SAM" id="MobiDB-lite"/>
    </source>
</evidence>
<keyword evidence="2" id="KW-0812">Transmembrane</keyword>
<dbReference type="AlphaFoldDB" id="A0AAP4C5F0"/>
<evidence type="ECO:0000256" key="2">
    <source>
        <dbReference type="SAM" id="Phobius"/>
    </source>
</evidence>
<feature type="region of interest" description="Disordered" evidence="1">
    <location>
        <begin position="165"/>
        <end position="191"/>
    </location>
</feature>
<reference evidence="4" key="1">
    <citation type="submission" date="2023-05" db="EMBL/GenBank/DDBJ databases">
        <title>Cataloging the Phylogenetic Diversity of Human Bladder Bacteria.</title>
        <authorList>
            <person name="Du J."/>
        </authorList>
    </citation>
    <scope>NUCLEOTIDE SEQUENCE</scope>
    <source>
        <strain evidence="4">UMB9978</strain>
    </source>
</reference>
<sequence length="191" mass="20301">MTQGEFIGLIVTVAICVLAIALMLLGWSHRKKRQSAIAAPHQLPAELAEPRVEGEGTYVVTTFAGQHLERIAAHELGVRCAAALSVGEDGVAVYRTEADNFFIPAEQIAGITTVRGMVGKFVEDGGVIVIRHSLGETNVDTGFRAESRTVHSTLLAALRKLAPEIHTQPESSTTAKSNAGAVNGKHPERTA</sequence>
<name>A0AAP4C5F0_9MICC</name>
<feature type="compositionally biased region" description="Polar residues" evidence="1">
    <location>
        <begin position="168"/>
        <end position="177"/>
    </location>
</feature>
<dbReference type="EMBL" id="JASODW010000001">
    <property type="protein sequence ID" value="MDK6274171.1"/>
    <property type="molecule type" value="Genomic_DNA"/>
</dbReference>
<dbReference type="RefSeq" id="WP_260076377.1">
    <property type="nucleotide sequence ID" value="NZ_JALXKR010000003.1"/>
</dbReference>
<dbReference type="Proteomes" id="UP001240483">
    <property type="component" value="Unassembled WGS sequence"/>
</dbReference>
<dbReference type="InterPro" id="IPR057446">
    <property type="entry name" value="PH_bac"/>
</dbReference>
<keyword evidence="2" id="KW-0472">Membrane</keyword>
<evidence type="ECO:0000313" key="5">
    <source>
        <dbReference type="Proteomes" id="UP001240483"/>
    </source>
</evidence>
<dbReference type="Pfam" id="PF25362">
    <property type="entry name" value="bPH_11"/>
    <property type="match status" value="1"/>
</dbReference>
<evidence type="ECO:0000259" key="3">
    <source>
        <dbReference type="Pfam" id="PF25362"/>
    </source>
</evidence>
<gene>
    <name evidence="4" type="ORF">QP116_00115</name>
</gene>
<protein>
    <recommendedName>
        <fullName evidence="3">PH domain-containing protein</fullName>
    </recommendedName>
</protein>
<feature type="domain" description="PH" evidence="3">
    <location>
        <begin position="41"/>
        <end position="158"/>
    </location>
</feature>
<accession>A0AAP4C5F0</accession>
<proteinExistence type="predicted"/>
<feature type="transmembrane region" description="Helical" evidence="2">
    <location>
        <begin position="6"/>
        <end position="27"/>
    </location>
</feature>
<evidence type="ECO:0000313" key="4">
    <source>
        <dbReference type="EMBL" id="MDK6274171.1"/>
    </source>
</evidence>